<evidence type="ECO:0000256" key="3">
    <source>
        <dbReference type="ARBA" id="ARBA00022985"/>
    </source>
</evidence>
<gene>
    <name evidence="4" type="ORF">SAMN05660686_03689</name>
</gene>
<dbReference type="EMBL" id="FNBW01000012">
    <property type="protein sequence ID" value="SDG21226.1"/>
    <property type="molecule type" value="Genomic_DNA"/>
</dbReference>
<dbReference type="RefSeq" id="WP_093152625.1">
    <property type="nucleotide sequence ID" value="NZ_FNBW01000012.1"/>
</dbReference>
<dbReference type="NCBIfam" id="NF003952">
    <property type="entry name" value="PRK05450.1-5"/>
    <property type="match status" value="1"/>
</dbReference>
<dbReference type="Gene3D" id="3.90.550.10">
    <property type="entry name" value="Spore Coat Polysaccharide Biosynthesis Protein SpsA, Chain A"/>
    <property type="match status" value="1"/>
</dbReference>
<dbReference type="CDD" id="cd02517">
    <property type="entry name" value="CMP-KDO-Synthetase"/>
    <property type="match status" value="1"/>
</dbReference>
<dbReference type="PANTHER" id="PTHR42866">
    <property type="entry name" value="3-DEOXY-MANNO-OCTULOSONATE CYTIDYLYLTRANSFERASE"/>
    <property type="match status" value="1"/>
</dbReference>
<evidence type="ECO:0000256" key="2">
    <source>
        <dbReference type="ARBA" id="ARBA00022695"/>
    </source>
</evidence>
<dbReference type="GO" id="GO:0009103">
    <property type="term" value="P:lipopolysaccharide biosynthetic process"/>
    <property type="evidence" value="ECO:0007669"/>
    <property type="project" value="UniProtKB-KW"/>
</dbReference>
<dbReference type="OrthoDB" id="9815559at2"/>
<accession>A0A8G2BKD6</accession>
<keyword evidence="3" id="KW-0448">Lipopolysaccharide biosynthesis</keyword>
<evidence type="ECO:0000313" key="4">
    <source>
        <dbReference type="EMBL" id="SDG21226.1"/>
    </source>
</evidence>
<dbReference type="PANTHER" id="PTHR42866:SF2">
    <property type="entry name" value="3-DEOXY-MANNO-OCTULOSONATE CYTIDYLYLTRANSFERASE, MITOCHONDRIAL"/>
    <property type="match status" value="1"/>
</dbReference>
<evidence type="ECO:0000313" key="5">
    <source>
        <dbReference type="Proteomes" id="UP000198615"/>
    </source>
</evidence>
<reference evidence="4 5" key="1">
    <citation type="submission" date="2016-10" db="EMBL/GenBank/DDBJ databases">
        <authorList>
            <person name="Varghese N."/>
            <person name="Submissions S."/>
        </authorList>
    </citation>
    <scope>NUCLEOTIDE SEQUENCE [LARGE SCALE GENOMIC DNA]</scope>
    <source>
        <strain evidence="4 5">DSM 18839</strain>
    </source>
</reference>
<dbReference type="InterPro" id="IPR003329">
    <property type="entry name" value="Cytidylyl_trans"/>
</dbReference>
<organism evidence="4 5">
    <name type="scientific">Thalassobaculum litoreum DSM 18839</name>
    <dbReference type="NCBI Taxonomy" id="1123362"/>
    <lineage>
        <taxon>Bacteria</taxon>
        <taxon>Pseudomonadati</taxon>
        <taxon>Pseudomonadota</taxon>
        <taxon>Alphaproteobacteria</taxon>
        <taxon>Rhodospirillales</taxon>
        <taxon>Thalassobaculaceae</taxon>
        <taxon>Thalassobaculum</taxon>
    </lineage>
</organism>
<dbReference type="AlphaFoldDB" id="A0A8G2BKD6"/>
<dbReference type="InterPro" id="IPR029044">
    <property type="entry name" value="Nucleotide-diphossugar_trans"/>
</dbReference>
<dbReference type="GO" id="GO:0005829">
    <property type="term" value="C:cytosol"/>
    <property type="evidence" value="ECO:0007669"/>
    <property type="project" value="TreeGrafter"/>
</dbReference>
<dbReference type="Pfam" id="PF02348">
    <property type="entry name" value="CTP_transf_3"/>
    <property type="match status" value="1"/>
</dbReference>
<dbReference type="Proteomes" id="UP000198615">
    <property type="component" value="Unassembled WGS sequence"/>
</dbReference>
<evidence type="ECO:0000256" key="1">
    <source>
        <dbReference type="ARBA" id="ARBA00022679"/>
    </source>
</evidence>
<proteinExistence type="predicted"/>
<keyword evidence="1 4" id="KW-0808">Transferase</keyword>
<comment type="caution">
    <text evidence="4">The sequence shown here is derived from an EMBL/GenBank/DDBJ whole genome shotgun (WGS) entry which is preliminary data.</text>
</comment>
<dbReference type="NCBIfam" id="NF003948">
    <property type="entry name" value="PRK05450.1-1"/>
    <property type="match status" value="1"/>
</dbReference>
<keyword evidence="2 4" id="KW-0548">Nucleotidyltransferase</keyword>
<sequence length="248" mass="26713">MNPILMIPARLASSRLPNKPLADIHGVPMIVQVLRRAQEADAGPVVVAAGDRAIADAVEAAGGRAVMTDPALPSGTDRIHQALGIIDPDRTHDVIVNIQGDLPVLEAKTVRATIEALTRMPDADWGTAACAITEADDLDPASGVNKVATAWEPDGLFGRALYFSKHPVPWGEGEVFHHIGLYSYRRAALDRFVTLPPSPLEIRERLEQLRALEAGMRIEVARVETIPLGVDTQRQLDQARALLAPSGE</sequence>
<protein>
    <submittedName>
        <fullName evidence="4">3-deoxy-manno-octulosonate cytidylyltransferase (CMP-KDO synthetase)</fullName>
    </submittedName>
</protein>
<keyword evidence="5" id="KW-1185">Reference proteome</keyword>
<dbReference type="GO" id="GO:0008690">
    <property type="term" value="F:3-deoxy-manno-octulosonate cytidylyltransferase activity"/>
    <property type="evidence" value="ECO:0007669"/>
    <property type="project" value="InterPro"/>
</dbReference>
<dbReference type="SUPFAM" id="SSF53448">
    <property type="entry name" value="Nucleotide-diphospho-sugar transferases"/>
    <property type="match status" value="1"/>
</dbReference>
<dbReference type="InterPro" id="IPR004528">
    <property type="entry name" value="KdsB"/>
</dbReference>
<name>A0A8G2BKD6_9PROT</name>
<dbReference type="NCBIfam" id="TIGR00466">
    <property type="entry name" value="kdsB"/>
    <property type="match status" value="1"/>
</dbReference>